<dbReference type="EnsemblMetazoa" id="AALB015008-RA">
    <property type="protein sequence ID" value="AALB015008-PA"/>
    <property type="gene ID" value="AALB015008"/>
</dbReference>
<evidence type="ECO:0000313" key="1">
    <source>
        <dbReference type="EnsemblMetazoa" id="AALB015008-PA"/>
    </source>
</evidence>
<evidence type="ECO:0000313" key="2">
    <source>
        <dbReference type="Proteomes" id="UP000069272"/>
    </source>
</evidence>
<sequence length="33" mass="3560">MAIVGHSGGHRLSILQTFTNGAMKVSERYDEPG</sequence>
<organism evidence="1 2">
    <name type="scientific">Anopheles albimanus</name>
    <name type="common">New world malaria mosquito</name>
    <dbReference type="NCBI Taxonomy" id="7167"/>
    <lineage>
        <taxon>Eukaryota</taxon>
        <taxon>Metazoa</taxon>
        <taxon>Ecdysozoa</taxon>
        <taxon>Arthropoda</taxon>
        <taxon>Hexapoda</taxon>
        <taxon>Insecta</taxon>
        <taxon>Pterygota</taxon>
        <taxon>Neoptera</taxon>
        <taxon>Endopterygota</taxon>
        <taxon>Diptera</taxon>
        <taxon>Nematocera</taxon>
        <taxon>Culicoidea</taxon>
        <taxon>Culicidae</taxon>
        <taxon>Anophelinae</taxon>
        <taxon>Anopheles</taxon>
    </lineage>
</organism>
<proteinExistence type="predicted"/>
<dbReference type="VEuPathDB" id="VectorBase:AALB015008"/>
<protein>
    <submittedName>
        <fullName evidence="1">Uncharacterized protein</fullName>
    </submittedName>
</protein>
<name>A0A182FZJ3_ANOAL</name>
<dbReference type="AlphaFoldDB" id="A0A182FZJ3"/>
<accession>A0A182FZJ3</accession>
<reference evidence="1 2" key="1">
    <citation type="journal article" date="2017" name="G3 (Bethesda)">
        <title>The Physical Genome Mapping of Anopheles albimanus Corrected Scaffold Misassemblies and Identified Interarm Rearrangements in Genus Anopheles.</title>
        <authorList>
            <person name="Artemov G.N."/>
            <person name="Peery A.N."/>
            <person name="Jiang X."/>
            <person name="Tu Z."/>
            <person name="Stegniy V.N."/>
            <person name="Sharakhova M.V."/>
            <person name="Sharakhov I.V."/>
        </authorList>
    </citation>
    <scope>NUCLEOTIDE SEQUENCE [LARGE SCALE GENOMIC DNA]</scope>
    <source>
        <strain evidence="1 2">ALBI9_A</strain>
    </source>
</reference>
<keyword evidence="2" id="KW-1185">Reference proteome</keyword>
<dbReference type="Proteomes" id="UP000069272">
    <property type="component" value="Chromosome 3R"/>
</dbReference>
<reference evidence="1" key="2">
    <citation type="submission" date="2022-08" db="UniProtKB">
        <authorList>
            <consortium name="EnsemblMetazoa"/>
        </authorList>
    </citation>
    <scope>IDENTIFICATION</scope>
    <source>
        <strain evidence="1">STECLA/ALBI9_A</strain>
    </source>
</reference>